<sequence length="105" mass="11750">MSSSSDPPDKGGGGSPMSGVIAKALQTMWNKEVEEDSYMDIQTDNPDSAMNERDRRIIFYVFKRIEALLPSVKITILQFEIWVAEAIHDTTSAMAVNSAEYVEYL</sequence>
<dbReference type="EMBL" id="JARQZJ010000102">
    <property type="protein sequence ID" value="KAK9886768.1"/>
    <property type="molecule type" value="Genomic_DNA"/>
</dbReference>
<protein>
    <submittedName>
        <fullName evidence="1">Uncharacterized protein</fullName>
    </submittedName>
</protein>
<proteinExistence type="predicted"/>
<comment type="caution">
    <text evidence="1">The sequence shown here is derived from an EMBL/GenBank/DDBJ whole genome shotgun (WGS) entry which is preliminary data.</text>
</comment>
<evidence type="ECO:0000313" key="1">
    <source>
        <dbReference type="EMBL" id="KAK9886768.1"/>
    </source>
</evidence>
<name>A0AAW1V091_9CUCU</name>
<gene>
    <name evidence="1" type="ORF">WA026_018419</name>
</gene>
<dbReference type="Proteomes" id="UP001431783">
    <property type="component" value="Unassembled WGS sequence"/>
</dbReference>
<dbReference type="AlphaFoldDB" id="A0AAW1V091"/>
<reference evidence="1 2" key="1">
    <citation type="submission" date="2023-03" db="EMBL/GenBank/DDBJ databases">
        <title>Genome insight into feeding habits of ladybird beetles.</title>
        <authorList>
            <person name="Li H.-S."/>
            <person name="Huang Y.-H."/>
            <person name="Pang H."/>
        </authorList>
    </citation>
    <scope>NUCLEOTIDE SEQUENCE [LARGE SCALE GENOMIC DNA]</scope>
    <source>
        <strain evidence="1">SYSU_2023b</strain>
        <tissue evidence="1">Whole body</tissue>
    </source>
</reference>
<accession>A0AAW1V091</accession>
<organism evidence="1 2">
    <name type="scientific">Henosepilachna vigintioctopunctata</name>
    <dbReference type="NCBI Taxonomy" id="420089"/>
    <lineage>
        <taxon>Eukaryota</taxon>
        <taxon>Metazoa</taxon>
        <taxon>Ecdysozoa</taxon>
        <taxon>Arthropoda</taxon>
        <taxon>Hexapoda</taxon>
        <taxon>Insecta</taxon>
        <taxon>Pterygota</taxon>
        <taxon>Neoptera</taxon>
        <taxon>Endopterygota</taxon>
        <taxon>Coleoptera</taxon>
        <taxon>Polyphaga</taxon>
        <taxon>Cucujiformia</taxon>
        <taxon>Coccinelloidea</taxon>
        <taxon>Coccinellidae</taxon>
        <taxon>Epilachninae</taxon>
        <taxon>Epilachnini</taxon>
        <taxon>Henosepilachna</taxon>
    </lineage>
</organism>
<evidence type="ECO:0000313" key="2">
    <source>
        <dbReference type="Proteomes" id="UP001431783"/>
    </source>
</evidence>
<keyword evidence="2" id="KW-1185">Reference proteome</keyword>